<dbReference type="InterPro" id="IPR019786">
    <property type="entry name" value="Zinc_finger_PHD-type_CS"/>
</dbReference>
<feature type="compositionally biased region" description="Polar residues" evidence="6">
    <location>
        <begin position="638"/>
        <end position="647"/>
    </location>
</feature>
<dbReference type="InterPro" id="IPR013083">
    <property type="entry name" value="Znf_RING/FYVE/PHD"/>
</dbReference>
<feature type="compositionally biased region" description="Basic and acidic residues" evidence="6">
    <location>
        <begin position="357"/>
        <end position="368"/>
    </location>
</feature>
<dbReference type="InterPro" id="IPR001965">
    <property type="entry name" value="Znf_PHD"/>
</dbReference>
<keyword evidence="2" id="KW-0479">Metal-binding</keyword>
<feature type="compositionally biased region" description="Polar residues" evidence="6">
    <location>
        <begin position="369"/>
        <end position="393"/>
    </location>
</feature>
<feature type="compositionally biased region" description="Basic and acidic residues" evidence="6">
    <location>
        <begin position="1094"/>
        <end position="1104"/>
    </location>
</feature>
<feature type="compositionally biased region" description="Basic and acidic residues" evidence="6">
    <location>
        <begin position="861"/>
        <end position="873"/>
    </location>
</feature>
<feature type="compositionally biased region" description="Basic and acidic residues" evidence="6">
    <location>
        <begin position="241"/>
        <end position="262"/>
    </location>
</feature>
<feature type="compositionally biased region" description="Low complexity" evidence="6">
    <location>
        <begin position="499"/>
        <end position="519"/>
    </location>
</feature>
<comment type="subcellular location">
    <subcellularLocation>
        <location evidence="1">Nucleus</location>
    </subcellularLocation>
</comment>
<keyword evidence="4" id="KW-0862">Zinc</keyword>
<proteinExistence type="predicted"/>
<dbReference type="Gene3D" id="3.30.40.10">
    <property type="entry name" value="Zinc/RING finger domain, C3HC4 (zinc finger)"/>
    <property type="match status" value="1"/>
</dbReference>
<feature type="compositionally biased region" description="Low complexity" evidence="6">
    <location>
        <begin position="737"/>
        <end position="755"/>
    </location>
</feature>
<feature type="compositionally biased region" description="Low complexity" evidence="6">
    <location>
        <begin position="483"/>
        <end position="492"/>
    </location>
</feature>
<feature type="compositionally biased region" description="Polar residues" evidence="6">
    <location>
        <begin position="545"/>
        <end position="555"/>
    </location>
</feature>
<feature type="domain" description="Zinc finger PHD-type" evidence="7">
    <location>
        <begin position="24"/>
        <end position="67"/>
    </location>
</feature>
<feature type="compositionally biased region" description="Low complexity" evidence="6">
    <location>
        <begin position="227"/>
        <end position="237"/>
    </location>
</feature>
<evidence type="ECO:0000256" key="1">
    <source>
        <dbReference type="ARBA" id="ARBA00004123"/>
    </source>
</evidence>
<feature type="compositionally biased region" description="Basic and acidic residues" evidence="6">
    <location>
        <begin position="1068"/>
        <end position="1083"/>
    </location>
</feature>
<name>A0ABP1C0R4_9BRYO</name>
<evidence type="ECO:0000256" key="5">
    <source>
        <dbReference type="ARBA" id="ARBA00023242"/>
    </source>
</evidence>
<evidence type="ECO:0000256" key="6">
    <source>
        <dbReference type="SAM" id="MobiDB-lite"/>
    </source>
</evidence>
<keyword evidence="3" id="KW-0863">Zinc-finger</keyword>
<evidence type="ECO:0000313" key="8">
    <source>
        <dbReference type="EMBL" id="CAK9882315.1"/>
    </source>
</evidence>
<feature type="compositionally biased region" description="Low complexity" evidence="6">
    <location>
        <begin position="1134"/>
        <end position="1147"/>
    </location>
</feature>
<feature type="region of interest" description="Disordered" evidence="6">
    <location>
        <begin position="996"/>
        <end position="1180"/>
    </location>
</feature>
<dbReference type="PANTHER" id="PTHR14571">
    <property type="entry name" value="HISTONE-LYSINE N-METHYLTRANSFERASE SET-26-RELATED"/>
    <property type="match status" value="1"/>
</dbReference>
<feature type="compositionally biased region" description="Basic and acidic residues" evidence="6">
    <location>
        <begin position="817"/>
        <end position="837"/>
    </location>
</feature>
<evidence type="ECO:0000256" key="3">
    <source>
        <dbReference type="ARBA" id="ARBA00022771"/>
    </source>
</evidence>
<evidence type="ECO:0000259" key="7">
    <source>
        <dbReference type="SMART" id="SM00249"/>
    </source>
</evidence>
<dbReference type="SMART" id="SM00249">
    <property type="entry name" value="PHD"/>
    <property type="match status" value="1"/>
</dbReference>
<dbReference type="PROSITE" id="PS01359">
    <property type="entry name" value="ZF_PHD_1"/>
    <property type="match status" value="1"/>
</dbReference>
<feature type="compositionally biased region" description="Low complexity" evidence="6">
    <location>
        <begin position="438"/>
        <end position="451"/>
    </location>
</feature>
<dbReference type="InterPro" id="IPR011011">
    <property type="entry name" value="Znf_FYVE_PHD"/>
</dbReference>
<protein>
    <recommendedName>
        <fullName evidence="7">Zinc finger PHD-type domain-containing protein</fullName>
    </recommendedName>
</protein>
<feature type="compositionally biased region" description="Low complexity" evidence="6">
    <location>
        <begin position="662"/>
        <end position="673"/>
    </location>
</feature>
<feature type="compositionally biased region" description="Polar residues" evidence="6">
    <location>
        <begin position="179"/>
        <end position="196"/>
    </location>
</feature>
<organism evidence="8 9">
    <name type="scientific">Sphagnum jensenii</name>
    <dbReference type="NCBI Taxonomy" id="128206"/>
    <lineage>
        <taxon>Eukaryota</taxon>
        <taxon>Viridiplantae</taxon>
        <taxon>Streptophyta</taxon>
        <taxon>Embryophyta</taxon>
        <taxon>Bryophyta</taxon>
        <taxon>Sphagnophytina</taxon>
        <taxon>Sphagnopsida</taxon>
        <taxon>Sphagnales</taxon>
        <taxon>Sphagnaceae</taxon>
        <taxon>Sphagnum</taxon>
    </lineage>
</organism>
<keyword evidence="9" id="KW-1185">Reference proteome</keyword>
<dbReference type="PANTHER" id="PTHR14571:SF9">
    <property type="entry name" value="HISTONE-LYSINE N-METHYLTRANSFERASE SET-26-RELATED"/>
    <property type="match status" value="1"/>
</dbReference>
<feature type="compositionally biased region" description="Polar residues" evidence="6">
    <location>
        <begin position="807"/>
        <end position="816"/>
    </location>
</feature>
<dbReference type="Proteomes" id="UP001497522">
    <property type="component" value="Chromosome 9"/>
</dbReference>
<feature type="compositionally biased region" description="Basic and acidic residues" evidence="6">
    <location>
        <begin position="1039"/>
        <end position="1057"/>
    </location>
</feature>
<gene>
    <name evidence="8" type="ORF">CSSPJE1EN2_LOCUS23658</name>
</gene>
<reference evidence="8" key="1">
    <citation type="submission" date="2024-03" db="EMBL/GenBank/DDBJ databases">
        <authorList>
            <consortium name="ELIXIR-Norway"/>
            <consortium name="Elixir Norway"/>
        </authorList>
    </citation>
    <scope>NUCLEOTIDE SEQUENCE</scope>
</reference>
<accession>A0ABP1C0R4</accession>
<evidence type="ECO:0000313" key="9">
    <source>
        <dbReference type="Proteomes" id="UP001497522"/>
    </source>
</evidence>
<keyword evidence="5" id="KW-0539">Nucleus</keyword>
<dbReference type="EMBL" id="OZ023710">
    <property type="protein sequence ID" value="CAK9882315.1"/>
    <property type="molecule type" value="Genomic_DNA"/>
</dbReference>
<evidence type="ECO:0000256" key="2">
    <source>
        <dbReference type="ARBA" id="ARBA00022723"/>
    </source>
</evidence>
<feature type="region of interest" description="Disordered" evidence="6">
    <location>
        <begin position="357"/>
        <end position="946"/>
    </location>
</feature>
<feature type="compositionally biased region" description="Polar residues" evidence="6">
    <location>
        <begin position="400"/>
        <end position="418"/>
    </location>
</feature>
<feature type="compositionally biased region" description="Low complexity" evidence="6">
    <location>
        <begin position="781"/>
        <end position="800"/>
    </location>
</feature>
<evidence type="ECO:0000256" key="4">
    <source>
        <dbReference type="ARBA" id="ARBA00022833"/>
    </source>
</evidence>
<sequence>MGGKAHHPSSSESDDWGDESWIVACPCGVNFDDGEEMVECDKCGVWVHTHCCRVPKGLATFVCDKCKSKKKKQQELEEVAEVTQVLETLGHQVEVFASSEQQQHPTTTTTTGAHEMLSEERAHVHGIPGGDARMFVGVSKVFSQQLWKFTGYVPKVLHIESNELAPWPYEDGFSHLPPDSSSSPQHKLVQSLSTTISHKDKHGRRGGSGGDGKRGGEGKHCKHRPKQQQQQQQQQQQHRGFNKEERSHCHGKRAGDESSHKDHSVKKRARIGGDGGKATDEEQLQQQQHSKKGGDGLISEVAGIVGSVASLKSPLTSPKNPKAMKKMAVQEFMDGGILLCNQCAKIEQVSCREAHGSGKFEQEPEEQLHSISQSSAPVGQSSNLEPTTSSVSHTHFPEQPGQSGQRTQNAVVDLNPSSPSLPPVCQQARQSSGHHVHVVSSSQQPTNSSISEPHSASTGGGKPPGPGSGIVPKPGGTSGPKFPSSGALSSSPSSPPSSKPQQTVSSSSPCSPPSQWTTPGVSSRPPHPVLSGRPSSGGTTSSTTALNSKLPSGTLHSHKSGPLSSASSVPIKLPNISKVPTRAISLPSKLNEVSTSLTKPSKAVGVRTSSQGPLPSGLSVKENSKHPASVVLKAPTSAKPSLQSSSVKHMTSISKSSHSHSSKTLSSQASSTKQVPSLMSTPSKSTSVGQVSKNTATTPLKPGLVSTSHKEEKCGLNAAPLPSKSTLTMPPPPPPTAVKRVAPAITTSQATSATTMNDEELAFKLHQELNSSPRVPRLPRVRQTNTTHQLTSSSQSLTVTPAKRSASAMTTPAGSSQKDHHLVPRKRLREDRSKDNFRSSSGNMDEGGKVSGVSPPVSFSRRQEDSGRTEEAAFLKVKSRSGSPDSESSKEKAVAIPFSAHSSGEGVARHSSFPRGKLSIIVPQGTDDSSDSAEPKSPADGGHLSGPGKFLFFVVQGPLREFEYVHVQRLRKVSGEPYLHSGHRQVSVDTLQKCTLSSHHPDHRTNKPPSSRRRRWKGPSGLTESEEDDETEGGVSPPHHHDGIEKGKFEKHRRDYYGGDATDEDDDPPRHKDSVATHEDVPKGKRKARRRRLLAVDEGHDGIRGKRKVSKTVRKSEVHEKVASTAGQEEEPDAPSSPSSEEVVSNYSEEDEEMVVRRGIRSRHRRGEGDSSGGEDYEGD</sequence>
<feature type="compositionally biased region" description="Basic residues" evidence="6">
    <location>
        <begin position="1084"/>
        <end position="1093"/>
    </location>
</feature>
<feature type="region of interest" description="Disordered" evidence="6">
    <location>
        <begin position="175"/>
        <end position="296"/>
    </location>
</feature>
<dbReference type="SUPFAM" id="SSF57903">
    <property type="entry name" value="FYVE/PHD zinc finger"/>
    <property type="match status" value="1"/>
</dbReference>
<feature type="compositionally biased region" description="Polar residues" evidence="6">
    <location>
        <begin position="674"/>
        <end position="698"/>
    </location>
</feature>